<comment type="caution">
    <text evidence="1">The sequence shown here is derived from an EMBL/GenBank/DDBJ whole genome shotgun (WGS) entry which is preliminary data.</text>
</comment>
<dbReference type="Proteomes" id="UP001629214">
    <property type="component" value="Unassembled WGS sequence"/>
</dbReference>
<dbReference type="SUPFAM" id="SSF51621">
    <property type="entry name" value="Phosphoenolpyruvate/pyruvate domain"/>
    <property type="match status" value="1"/>
</dbReference>
<dbReference type="GO" id="GO:0016829">
    <property type="term" value="F:lyase activity"/>
    <property type="evidence" value="ECO:0007669"/>
    <property type="project" value="UniProtKB-KW"/>
</dbReference>
<proteinExistence type="predicted"/>
<dbReference type="PANTHER" id="PTHR42905">
    <property type="entry name" value="PHOSPHOENOLPYRUVATE CARBOXYLASE"/>
    <property type="match status" value="1"/>
</dbReference>
<sequence length="296" mass="31242">MHHPGTLIRDMLARGGAVPVPGCYDPLGALLIEQAGFQAAYMTGFSLASSYGKPDIGLLTMTDMVQQAARIAEAVSIPVIVDADTGYGGAANIAETVRAFEKAGIAGLHLEDQIMPKKCGAMAGKKLVPSEEMALRLRAARAGRKSSEFVIIGRTDAMTIYGLEEVIVRVKAMERAGADAVMVPSLSTPAELEAVASSVNIPVIYVAAETVRPSYTQQQLAQAGFAMALYPLSLIQTTFKAQQTMLRSMFEAGDTAQLVDGMAKFADVGRLVGVERAAAFDAQLNEPEVPTESTGS</sequence>
<evidence type="ECO:0000313" key="1">
    <source>
        <dbReference type="EMBL" id="MFL9881127.1"/>
    </source>
</evidence>
<dbReference type="InterPro" id="IPR039556">
    <property type="entry name" value="ICL/PEPM"/>
</dbReference>
<dbReference type="Gene3D" id="3.20.20.60">
    <property type="entry name" value="Phosphoenolpyruvate-binding domains"/>
    <property type="match status" value="1"/>
</dbReference>
<dbReference type="RefSeq" id="WP_408170268.1">
    <property type="nucleotide sequence ID" value="NZ_JAQQFR010000019.1"/>
</dbReference>
<dbReference type="Pfam" id="PF13714">
    <property type="entry name" value="PEP_mutase"/>
    <property type="match status" value="1"/>
</dbReference>
<dbReference type="InterPro" id="IPR015813">
    <property type="entry name" value="Pyrv/PenolPyrv_kinase-like_dom"/>
</dbReference>
<keyword evidence="2" id="KW-1185">Reference proteome</keyword>
<dbReference type="CDD" id="cd00377">
    <property type="entry name" value="ICL_PEPM"/>
    <property type="match status" value="1"/>
</dbReference>
<dbReference type="EMBL" id="JAQQFR010000019">
    <property type="protein sequence ID" value="MFL9881127.1"/>
    <property type="molecule type" value="Genomic_DNA"/>
</dbReference>
<evidence type="ECO:0000313" key="2">
    <source>
        <dbReference type="Proteomes" id="UP001629214"/>
    </source>
</evidence>
<organism evidence="1 2">
    <name type="scientific">Herbaspirillum rhizosphaerae</name>
    <dbReference type="NCBI Taxonomy" id="346179"/>
    <lineage>
        <taxon>Bacteria</taxon>
        <taxon>Pseudomonadati</taxon>
        <taxon>Pseudomonadota</taxon>
        <taxon>Betaproteobacteria</taxon>
        <taxon>Burkholderiales</taxon>
        <taxon>Oxalobacteraceae</taxon>
        <taxon>Herbaspirillum</taxon>
    </lineage>
</organism>
<dbReference type="InterPro" id="IPR040442">
    <property type="entry name" value="Pyrv_kinase-like_dom_sf"/>
</dbReference>
<gene>
    <name evidence="1" type="ORF">PQR63_22205</name>
</gene>
<reference evidence="1 2" key="1">
    <citation type="journal article" date="2024" name="Chem. Sci.">
        <title>Discovery of megapolipeptins by genome mining of a Burkholderiales bacteria collection.</title>
        <authorList>
            <person name="Paulo B.S."/>
            <person name="Recchia M.J.J."/>
            <person name="Lee S."/>
            <person name="Fergusson C.H."/>
            <person name="Romanowski S.B."/>
            <person name="Hernandez A."/>
            <person name="Krull N."/>
            <person name="Liu D.Y."/>
            <person name="Cavanagh H."/>
            <person name="Bos A."/>
            <person name="Gray C.A."/>
            <person name="Murphy B.T."/>
            <person name="Linington R.G."/>
            <person name="Eustaquio A.S."/>
        </authorList>
    </citation>
    <scope>NUCLEOTIDE SEQUENCE [LARGE SCALE GENOMIC DNA]</scope>
    <source>
        <strain evidence="1 2">RL21-008-BIB-B</strain>
    </source>
</reference>
<name>A0ABW8ZD99_9BURK</name>
<protein>
    <submittedName>
        <fullName evidence="1">Isocitrate lyase/PEP mutase family protein</fullName>
    </submittedName>
</protein>
<accession>A0ABW8ZD99</accession>
<keyword evidence="1" id="KW-0456">Lyase</keyword>
<dbReference type="PANTHER" id="PTHR42905:SF5">
    <property type="entry name" value="CARBOXYVINYL-CARBOXYPHOSPHONATE PHOSPHORYLMUTASE, CHLOROPLASTIC"/>
    <property type="match status" value="1"/>
</dbReference>